<dbReference type="Proteomes" id="UP001597032">
    <property type="component" value="Unassembled WGS sequence"/>
</dbReference>
<keyword evidence="1" id="KW-1133">Transmembrane helix</keyword>
<feature type="transmembrane region" description="Helical" evidence="1">
    <location>
        <begin position="360"/>
        <end position="384"/>
    </location>
</feature>
<dbReference type="InterPro" id="IPR022134">
    <property type="entry name" value="DUF3667"/>
</dbReference>
<proteinExistence type="predicted"/>
<keyword evidence="3" id="KW-1185">Reference proteome</keyword>
<dbReference type="EMBL" id="JBHTIC010000006">
    <property type="protein sequence ID" value="MFD0761791.1"/>
    <property type="molecule type" value="Genomic_DNA"/>
</dbReference>
<accession>A0ABW2Z4N1</accession>
<name>A0ABW2Z4N1_9FLAO</name>
<reference evidence="3" key="1">
    <citation type="journal article" date="2019" name="Int. J. Syst. Evol. Microbiol.">
        <title>The Global Catalogue of Microorganisms (GCM) 10K type strain sequencing project: providing services to taxonomists for standard genome sequencing and annotation.</title>
        <authorList>
            <consortium name="The Broad Institute Genomics Platform"/>
            <consortium name="The Broad Institute Genome Sequencing Center for Infectious Disease"/>
            <person name="Wu L."/>
            <person name="Ma J."/>
        </authorList>
    </citation>
    <scope>NUCLEOTIDE SEQUENCE [LARGE SCALE GENOMIC DNA]</scope>
    <source>
        <strain evidence="3">CCUG 60022</strain>
    </source>
</reference>
<feature type="transmembrane region" description="Helical" evidence="1">
    <location>
        <begin position="98"/>
        <end position="116"/>
    </location>
</feature>
<keyword evidence="1" id="KW-0472">Membrane</keyword>
<evidence type="ECO:0000313" key="3">
    <source>
        <dbReference type="Proteomes" id="UP001597032"/>
    </source>
</evidence>
<comment type="caution">
    <text evidence="2">The sequence shown here is derived from an EMBL/GenBank/DDBJ whole genome shotgun (WGS) entry which is preliminary data.</text>
</comment>
<dbReference type="Pfam" id="PF12412">
    <property type="entry name" value="DUF3667"/>
    <property type="match status" value="1"/>
</dbReference>
<keyword evidence="1" id="KW-0812">Transmembrane</keyword>
<organism evidence="2 3">
    <name type="scientific">Lutibacter aestuarii</name>
    <dbReference type="NCBI Taxonomy" id="861111"/>
    <lineage>
        <taxon>Bacteria</taxon>
        <taxon>Pseudomonadati</taxon>
        <taxon>Bacteroidota</taxon>
        <taxon>Flavobacteriia</taxon>
        <taxon>Flavobacteriales</taxon>
        <taxon>Flavobacteriaceae</taxon>
        <taxon>Lutibacter</taxon>
    </lineage>
</organism>
<dbReference type="RefSeq" id="WP_298265397.1">
    <property type="nucleotide sequence ID" value="NZ_JBHTIC010000006.1"/>
</dbReference>
<feature type="transmembrane region" description="Helical" evidence="1">
    <location>
        <begin position="299"/>
        <end position="322"/>
    </location>
</feature>
<protein>
    <submittedName>
        <fullName evidence="2">DUF3667 domain-containing protein</fullName>
    </submittedName>
</protein>
<evidence type="ECO:0000313" key="2">
    <source>
        <dbReference type="EMBL" id="MFD0761791.1"/>
    </source>
</evidence>
<gene>
    <name evidence="2" type="ORF">ACFQZW_06820</name>
</gene>
<evidence type="ECO:0000256" key="1">
    <source>
        <dbReference type="SAM" id="Phobius"/>
    </source>
</evidence>
<feature type="transmembrane region" description="Helical" evidence="1">
    <location>
        <begin position="265"/>
        <end position="287"/>
    </location>
</feature>
<feature type="transmembrane region" description="Helical" evidence="1">
    <location>
        <begin position="328"/>
        <end position="348"/>
    </location>
</feature>
<sequence>MKYKLVKFKRKPNQIKGLECLNCGQPLTGNENFCSYCGQKNSTKALSFSVFLNNLFSGFFSYDSRFWRTFIPLLTKPGKVSKDYIEGKRQRFVNPFQLYLNVSIVFFLILGISNRLDEVKPLGNLVEVSSKLDSLSENSAEQLDSILKTTTEQIANTSKDSLNKGELEELNKVFSVLKDKSKKKDEKYVYKSKIDTIKKISFFHKINDFQHFHKEHPTYTIKQALDTLEYEETFWNRFCYQQTINSHKNLDKVKEDKGKTFLKTLTSYISISLFIFLPVFTLFLKLLYIRRKYTYMEHLVFVFHTQTVFFLLFTIFYFLNFFVKMQNVAWVLIVIFLIYLYKALRYFYEQGRIKTIIKFILLNSYYMFLAIVGFTIVAVLSFILG</sequence>